<reference evidence="2" key="1">
    <citation type="submission" date="2020-12" db="EMBL/GenBank/DDBJ databases">
        <title>The genome sequence of Inhella sp. 4Y17.</title>
        <authorList>
            <person name="Liu Y."/>
        </authorList>
    </citation>
    <scope>NUCLEOTIDE SEQUENCE</scope>
    <source>
        <strain evidence="2">4Y10</strain>
    </source>
</reference>
<accession>A0A931IZV4</accession>
<evidence type="ECO:0000313" key="3">
    <source>
        <dbReference type="Proteomes" id="UP000620139"/>
    </source>
</evidence>
<dbReference type="AlphaFoldDB" id="A0A931IZV4"/>
<dbReference type="CDD" id="cd04301">
    <property type="entry name" value="NAT_SF"/>
    <property type="match status" value="1"/>
</dbReference>
<dbReference type="PROSITE" id="PS51186">
    <property type="entry name" value="GNAT"/>
    <property type="match status" value="1"/>
</dbReference>
<protein>
    <submittedName>
        <fullName evidence="2">GNAT family N-acetyltransferase</fullName>
    </submittedName>
</protein>
<organism evidence="2 3">
    <name type="scientific">Inhella gelatinilytica</name>
    <dbReference type="NCBI Taxonomy" id="2795030"/>
    <lineage>
        <taxon>Bacteria</taxon>
        <taxon>Pseudomonadati</taxon>
        <taxon>Pseudomonadota</taxon>
        <taxon>Betaproteobacteria</taxon>
        <taxon>Burkholderiales</taxon>
        <taxon>Sphaerotilaceae</taxon>
        <taxon>Inhella</taxon>
    </lineage>
</organism>
<dbReference type="RefSeq" id="WP_198101790.1">
    <property type="nucleotide sequence ID" value="NZ_JAEDAL010000010.1"/>
</dbReference>
<dbReference type="InterPro" id="IPR000182">
    <property type="entry name" value="GNAT_dom"/>
</dbReference>
<dbReference type="SUPFAM" id="SSF55729">
    <property type="entry name" value="Acyl-CoA N-acyltransferases (Nat)"/>
    <property type="match status" value="1"/>
</dbReference>
<evidence type="ECO:0000313" key="2">
    <source>
        <dbReference type="EMBL" id="MBH9554174.1"/>
    </source>
</evidence>
<comment type="caution">
    <text evidence="2">The sequence shown here is derived from an EMBL/GenBank/DDBJ whole genome shotgun (WGS) entry which is preliminary data.</text>
</comment>
<gene>
    <name evidence="2" type="ORF">I7X43_15120</name>
</gene>
<sequence>MSTTSGLTIRRIAIGDASSIAAAFADPEMYSGTLQLPYPGEAGWRTRIEGMLAPGSSDHVLVAERDGQFVGMAGLHPAGASARRRHAMHLGITITATAQGQGVGKQLMAALIDLADNWLGVLRLELTVYSDNARAIALYERFGFVREGLFRGYGLRKGQYVDTLSMARWHPTPPRVPASLLQSV</sequence>
<dbReference type="PANTHER" id="PTHR43415">
    <property type="entry name" value="SPERMIDINE N(1)-ACETYLTRANSFERASE"/>
    <property type="match status" value="1"/>
</dbReference>
<proteinExistence type="predicted"/>
<name>A0A931IZV4_9BURK</name>
<dbReference type="GO" id="GO:0016747">
    <property type="term" value="F:acyltransferase activity, transferring groups other than amino-acyl groups"/>
    <property type="evidence" value="ECO:0007669"/>
    <property type="project" value="InterPro"/>
</dbReference>
<keyword evidence="3" id="KW-1185">Reference proteome</keyword>
<dbReference type="InterPro" id="IPR016181">
    <property type="entry name" value="Acyl_CoA_acyltransferase"/>
</dbReference>
<dbReference type="Pfam" id="PF00583">
    <property type="entry name" value="Acetyltransf_1"/>
    <property type="match status" value="1"/>
</dbReference>
<dbReference type="EMBL" id="JAEDAL010000010">
    <property type="protein sequence ID" value="MBH9554174.1"/>
    <property type="molecule type" value="Genomic_DNA"/>
</dbReference>
<feature type="domain" description="N-acetyltransferase" evidence="1">
    <location>
        <begin position="7"/>
        <end position="171"/>
    </location>
</feature>
<dbReference type="Gene3D" id="3.40.630.30">
    <property type="match status" value="1"/>
</dbReference>
<dbReference type="Proteomes" id="UP000620139">
    <property type="component" value="Unassembled WGS sequence"/>
</dbReference>
<evidence type="ECO:0000259" key="1">
    <source>
        <dbReference type="PROSITE" id="PS51186"/>
    </source>
</evidence>
<dbReference type="PANTHER" id="PTHR43415:SF3">
    <property type="entry name" value="GNAT-FAMILY ACETYLTRANSFERASE"/>
    <property type="match status" value="1"/>
</dbReference>